<comment type="caution">
    <text evidence="1">The sequence shown here is derived from an EMBL/GenBank/DDBJ whole genome shotgun (WGS) entry which is preliminary data.</text>
</comment>
<organism evidence="1 2">
    <name type="scientific">Niastella vici</name>
    <dbReference type="NCBI Taxonomy" id="1703345"/>
    <lineage>
        <taxon>Bacteria</taxon>
        <taxon>Pseudomonadati</taxon>
        <taxon>Bacteroidota</taxon>
        <taxon>Chitinophagia</taxon>
        <taxon>Chitinophagales</taxon>
        <taxon>Chitinophagaceae</taxon>
        <taxon>Niastella</taxon>
    </lineage>
</organism>
<gene>
    <name evidence="1" type="ORF">A3860_07175</name>
</gene>
<evidence type="ECO:0000313" key="2">
    <source>
        <dbReference type="Proteomes" id="UP000192796"/>
    </source>
</evidence>
<keyword evidence="2" id="KW-1185">Reference proteome</keyword>
<protein>
    <submittedName>
        <fullName evidence="1">Uncharacterized protein</fullName>
    </submittedName>
</protein>
<dbReference type="RefSeq" id="WP_081155245.1">
    <property type="nucleotide sequence ID" value="NZ_LVYD01000102.1"/>
</dbReference>
<dbReference type="AlphaFoldDB" id="A0A1V9FIA9"/>
<dbReference type="Proteomes" id="UP000192796">
    <property type="component" value="Unassembled WGS sequence"/>
</dbReference>
<evidence type="ECO:0000313" key="1">
    <source>
        <dbReference type="EMBL" id="OQP58103.1"/>
    </source>
</evidence>
<proteinExistence type="predicted"/>
<name>A0A1V9FIA9_9BACT</name>
<reference evidence="1 2" key="1">
    <citation type="submission" date="2016-03" db="EMBL/GenBank/DDBJ databases">
        <title>Niastella vici sp. nov., isolated from farmland soil.</title>
        <authorList>
            <person name="Chen L."/>
            <person name="Wang D."/>
            <person name="Yang S."/>
            <person name="Wang G."/>
        </authorList>
    </citation>
    <scope>NUCLEOTIDE SEQUENCE [LARGE SCALE GENOMIC DNA]</scope>
    <source>
        <strain evidence="1 2">DJ57</strain>
    </source>
</reference>
<dbReference type="STRING" id="1703345.A3860_07175"/>
<dbReference type="OrthoDB" id="1411058at2"/>
<dbReference type="EMBL" id="LVYD01000102">
    <property type="protein sequence ID" value="OQP58103.1"/>
    <property type="molecule type" value="Genomic_DNA"/>
</dbReference>
<sequence length="312" mass="34970">MTRHDTIEKFFQELSANLYDIKAEALANQALRHHVLADDFVVLNDGRFYREYRPDLYAIDKIDDSRLHQLLQLRLSRSGLYDLVPEGLFHQPVNGARLSNTAADMAAQSRVDRKKELEARKFFQPIENSFFRQRVLLEQEEENLLAGMDSGLLNDYFFSFWEFPEALNRTSAMLLVLILPYAHAIAGDPGLMQTCLEILLQEKVTIALVAPGDLIAPGNAGGLGMGELGNDMVCGQTFTEDYPCLEYTIGPLQNSKPADYCVGGDNDLLLQVFNNYFAPAEADIIINVEVDRTKSLVELDADESPILGYAVI</sequence>
<accession>A0A1V9FIA9</accession>